<evidence type="ECO:0000313" key="1">
    <source>
        <dbReference type="EMBL" id="KAI0056470.1"/>
    </source>
</evidence>
<accession>A0ACB8SK56</accession>
<proteinExistence type="predicted"/>
<comment type="caution">
    <text evidence="1">The sequence shown here is derived from an EMBL/GenBank/DDBJ whole genome shotgun (WGS) entry which is preliminary data.</text>
</comment>
<keyword evidence="2" id="KW-1185">Reference proteome</keyword>
<dbReference type="Proteomes" id="UP000814140">
    <property type="component" value="Unassembled WGS sequence"/>
</dbReference>
<gene>
    <name evidence="1" type="ORF">BV25DRAFT_1995629</name>
</gene>
<reference evidence="1" key="2">
    <citation type="journal article" date="2022" name="New Phytol.">
        <title>Evolutionary transition to the ectomycorrhizal habit in the genomes of a hyperdiverse lineage of mushroom-forming fungi.</title>
        <authorList>
            <person name="Looney B."/>
            <person name="Miyauchi S."/>
            <person name="Morin E."/>
            <person name="Drula E."/>
            <person name="Courty P.E."/>
            <person name="Kohler A."/>
            <person name="Kuo A."/>
            <person name="LaButti K."/>
            <person name="Pangilinan J."/>
            <person name="Lipzen A."/>
            <person name="Riley R."/>
            <person name="Andreopoulos W."/>
            <person name="He G."/>
            <person name="Johnson J."/>
            <person name="Nolan M."/>
            <person name="Tritt A."/>
            <person name="Barry K.W."/>
            <person name="Grigoriev I.V."/>
            <person name="Nagy L.G."/>
            <person name="Hibbett D."/>
            <person name="Henrissat B."/>
            <person name="Matheny P.B."/>
            <person name="Labbe J."/>
            <person name="Martin F.M."/>
        </authorList>
    </citation>
    <scope>NUCLEOTIDE SEQUENCE</scope>
    <source>
        <strain evidence="1">HHB10654</strain>
    </source>
</reference>
<sequence>MARSIFGKRVDDLRTRKPVHQAPAALAKLAFSVPAARRRSETPRRRAIFPSQTKRHGKEEQSNAVLDAFRDLASGDVSDDEADSSQNYGSGDSEDDSDANEWDEESTLVAILHEQAPMQDENTSHAALVEQLRPAFAAASKAHREDLVKVLLPALHRVRAAHSQLAARTMREYAAGVLGVDDVCKRFEELDTQDSELTRALPDTQARLNTLFKQLKERYTRREQLQADFQAQVKEKTDAIRTRVNCLPGDMERLCMKLEKKSKELDKDKGGAAKARERILQGLLQKH</sequence>
<evidence type="ECO:0000313" key="2">
    <source>
        <dbReference type="Proteomes" id="UP000814140"/>
    </source>
</evidence>
<organism evidence="1 2">
    <name type="scientific">Artomyces pyxidatus</name>
    <dbReference type="NCBI Taxonomy" id="48021"/>
    <lineage>
        <taxon>Eukaryota</taxon>
        <taxon>Fungi</taxon>
        <taxon>Dikarya</taxon>
        <taxon>Basidiomycota</taxon>
        <taxon>Agaricomycotina</taxon>
        <taxon>Agaricomycetes</taxon>
        <taxon>Russulales</taxon>
        <taxon>Auriscalpiaceae</taxon>
        <taxon>Artomyces</taxon>
    </lineage>
</organism>
<reference evidence="1" key="1">
    <citation type="submission" date="2021-03" db="EMBL/GenBank/DDBJ databases">
        <authorList>
            <consortium name="DOE Joint Genome Institute"/>
            <person name="Ahrendt S."/>
            <person name="Looney B.P."/>
            <person name="Miyauchi S."/>
            <person name="Morin E."/>
            <person name="Drula E."/>
            <person name="Courty P.E."/>
            <person name="Chicoki N."/>
            <person name="Fauchery L."/>
            <person name="Kohler A."/>
            <person name="Kuo A."/>
            <person name="Labutti K."/>
            <person name="Pangilinan J."/>
            <person name="Lipzen A."/>
            <person name="Riley R."/>
            <person name="Andreopoulos W."/>
            <person name="He G."/>
            <person name="Johnson J."/>
            <person name="Barry K.W."/>
            <person name="Grigoriev I.V."/>
            <person name="Nagy L."/>
            <person name="Hibbett D."/>
            <person name="Henrissat B."/>
            <person name="Matheny P.B."/>
            <person name="Labbe J."/>
            <person name="Martin F."/>
        </authorList>
    </citation>
    <scope>NUCLEOTIDE SEQUENCE</scope>
    <source>
        <strain evidence="1">HHB10654</strain>
    </source>
</reference>
<dbReference type="EMBL" id="MU277264">
    <property type="protein sequence ID" value="KAI0056470.1"/>
    <property type="molecule type" value="Genomic_DNA"/>
</dbReference>
<protein>
    <submittedName>
        <fullName evidence="1">Uncharacterized protein</fullName>
    </submittedName>
</protein>
<name>A0ACB8SK56_9AGAM</name>